<dbReference type="AlphaFoldDB" id="A0A8K1CMS0"/>
<comment type="caution">
    <text evidence="4">The sequence shown here is derived from an EMBL/GenBank/DDBJ whole genome shotgun (WGS) entry which is preliminary data.</text>
</comment>
<dbReference type="GO" id="GO:0030968">
    <property type="term" value="P:endoplasmic reticulum unfolded protein response"/>
    <property type="evidence" value="ECO:0007669"/>
    <property type="project" value="TreeGrafter"/>
</dbReference>
<dbReference type="EMBL" id="SPLM01000037">
    <property type="protein sequence ID" value="TMW65501.1"/>
    <property type="molecule type" value="Genomic_DNA"/>
</dbReference>
<keyword evidence="3" id="KW-1133">Transmembrane helix</keyword>
<dbReference type="GO" id="GO:0000030">
    <property type="term" value="F:mannosyltransferase activity"/>
    <property type="evidence" value="ECO:0007669"/>
    <property type="project" value="TreeGrafter"/>
</dbReference>
<organism evidence="4 5">
    <name type="scientific">Pythium oligandrum</name>
    <name type="common">Mycoparasitic fungus</name>
    <dbReference type="NCBI Taxonomy" id="41045"/>
    <lineage>
        <taxon>Eukaryota</taxon>
        <taxon>Sar</taxon>
        <taxon>Stramenopiles</taxon>
        <taxon>Oomycota</taxon>
        <taxon>Peronosporomycetes</taxon>
        <taxon>Pythiales</taxon>
        <taxon>Pythiaceae</taxon>
        <taxon>Pythium</taxon>
    </lineage>
</organism>
<evidence type="ECO:0000256" key="3">
    <source>
        <dbReference type="SAM" id="Phobius"/>
    </source>
</evidence>
<feature type="transmembrane region" description="Helical" evidence="3">
    <location>
        <begin position="407"/>
        <end position="427"/>
    </location>
</feature>
<evidence type="ECO:0000313" key="4">
    <source>
        <dbReference type="EMBL" id="TMW65501.1"/>
    </source>
</evidence>
<evidence type="ECO:0000256" key="2">
    <source>
        <dbReference type="ARBA" id="ARBA00022803"/>
    </source>
</evidence>
<dbReference type="OrthoDB" id="195091at2759"/>
<evidence type="ECO:0000313" key="5">
    <source>
        <dbReference type="Proteomes" id="UP000794436"/>
    </source>
</evidence>
<keyword evidence="2" id="KW-0802">TPR repeat</keyword>
<protein>
    <submittedName>
        <fullName evidence="4">Uncharacterized protein</fullName>
    </submittedName>
</protein>
<dbReference type="PANTHER" id="PTHR44227:SF3">
    <property type="entry name" value="PROTEIN O-MANNOSYL-TRANSFERASE TMTC4"/>
    <property type="match status" value="1"/>
</dbReference>
<feature type="transmembrane region" description="Helical" evidence="3">
    <location>
        <begin position="88"/>
        <end position="115"/>
    </location>
</feature>
<accession>A0A8K1CMS0</accession>
<dbReference type="GO" id="GO:0035269">
    <property type="term" value="P:protein O-linked glycosylation via mannose"/>
    <property type="evidence" value="ECO:0007669"/>
    <property type="project" value="TreeGrafter"/>
</dbReference>
<feature type="transmembrane region" description="Helical" evidence="3">
    <location>
        <begin position="127"/>
        <end position="150"/>
    </location>
</feature>
<proteinExistence type="predicted"/>
<keyword evidence="1" id="KW-0677">Repeat</keyword>
<sequence>MCTTRQCVAAVCTVATALYAYPLFDPSHEWGFLLVWDDEQNFIKNTVIHGLTWPNVVEMLTLCKINVYEPLGWLLKAIVYEAVGMDSWMYRIVTLVLHVATAWILAKTAAVLIILANVDVKPSPERFFPGCLLSALVFMVHPMFVEVVAWPSAQPYAMASSLSGLALLSHSRSLRRRLQAIRQLKKPLVAQTASSSYPEAASQLETLVYVCSPSLLSADTWIPAIYYLGAVLSKSVCVLLPAAMVLIDLLVLLPALLDSRLMPHKASLVRLSIRYILHKALVLTILVAFVGTTLYFNEGGMRHDTDLFLLSISERLVKTAIQPARVLTHIVWPAHLSPHYAVRDGDLDLGQNPECTLSLAVLMGFVVWMIRRAQVPVIVASIYFLTMLLPTCGLIQHGAVTLSANRYAYFPVMVFIPFGGYALTSWLELAPTSGQTEDDTEASAPEDHPARKITMPRQNTSVQWRWFAFVSVVSVLLVLSSQHMGNWSNVDVFTQSSLIVSPSDFRMLDVRAQYLMEHSDGCERDQAQCHDLWYQTYLNAPKQTVKAQIFRLKLLLLIEGLDYMCKRALALLHKHPESCLVQNNAGICLMHLQKPYEARLRFEHAVTLSECSKNNVESVRGNLASLEEWEDTRRQTGQRFPFYNGHFLW</sequence>
<gene>
    <name evidence="4" type="ORF">Poli38472_008143</name>
</gene>
<feature type="transmembrane region" description="Helical" evidence="3">
    <location>
        <begin position="276"/>
        <end position="296"/>
    </location>
</feature>
<dbReference type="PANTHER" id="PTHR44227">
    <property type="match status" value="1"/>
</dbReference>
<reference evidence="4" key="1">
    <citation type="submission" date="2019-03" db="EMBL/GenBank/DDBJ databases">
        <title>Long read genome sequence of the mycoparasitic Pythium oligandrum ATCC 38472 isolated from sugarbeet rhizosphere.</title>
        <authorList>
            <person name="Gaulin E."/>
        </authorList>
    </citation>
    <scope>NUCLEOTIDE SEQUENCE</scope>
    <source>
        <strain evidence="4">ATCC 38472_TT</strain>
    </source>
</reference>
<feature type="transmembrane region" description="Helical" evidence="3">
    <location>
        <begin position="377"/>
        <end position="395"/>
    </location>
</feature>
<dbReference type="Proteomes" id="UP000794436">
    <property type="component" value="Unassembled WGS sequence"/>
</dbReference>
<feature type="transmembrane region" description="Helical" evidence="3">
    <location>
        <begin position="462"/>
        <end position="479"/>
    </location>
</feature>
<dbReference type="InterPro" id="IPR052346">
    <property type="entry name" value="O-mannosyl-transferase_TMTC"/>
</dbReference>
<name>A0A8K1CMS0_PYTOL</name>
<keyword evidence="3" id="KW-0812">Transmembrane</keyword>
<keyword evidence="5" id="KW-1185">Reference proteome</keyword>
<dbReference type="GO" id="GO:0005783">
    <property type="term" value="C:endoplasmic reticulum"/>
    <property type="evidence" value="ECO:0007669"/>
    <property type="project" value="TreeGrafter"/>
</dbReference>
<feature type="transmembrane region" description="Helical" evidence="3">
    <location>
        <begin position="236"/>
        <end position="256"/>
    </location>
</feature>
<keyword evidence="3" id="KW-0472">Membrane</keyword>
<evidence type="ECO:0000256" key="1">
    <source>
        <dbReference type="ARBA" id="ARBA00022737"/>
    </source>
</evidence>